<keyword evidence="5" id="KW-1185">Reference proteome</keyword>
<dbReference type="GO" id="GO:0004519">
    <property type="term" value="F:endonuclease activity"/>
    <property type="evidence" value="ECO:0007669"/>
    <property type="project" value="InterPro"/>
</dbReference>
<accession>A0A9X8GVE4</accession>
<evidence type="ECO:0000313" key="5">
    <source>
        <dbReference type="Proteomes" id="UP000265619"/>
    </source>
</evidence>
<dbReference type="EMBL" id="QXMN01000017">
    <property type="protein sequence ID" value="RIX79131.1"/>
    <property type="molecule type" value="Genomic_DNA"/>
</dbReference>
<feature type="domain" description="Terminase large subunit GpA endonuclease" evidence="3">
    <location>
        <begin position="308"/>
        <end position="605"/>
    </location>
</feature>
<feature type="domain" description="Phage terminase large subunit GpA ATPase" evidence="2">
    <location>
        <begin position="44"/>
        <end position="286"/>
    </location>
</feature>
<dbReference type="InterPro" id="IPR046453">
    <property type="entry name" value="GpA_ATPase"/>
</dbReference>
<dbReference type="HAMAP" id="MF_04144">
    <property type="entry name" value="TERL_LAMBDA"/>
    <property type="match status" value="1"/>
</dbReference>
<organism evidence="4 5">
    <name type="scientific">Acidovorax cavernicola</name>
    <dbReference type="NCBI Taxonomy" id="1675792"/>
    <lineage>
        <taxon>Bacteria</taxon>
        <taxon>Pseudomonadati</taxon>
        <taxon>Pseudomonadota</taxon>
        <taxon>Betaproteobacteria</taxon>
        <taxon>Burkholderiales</taxon>
        <taxon>Comamonadaceae</taxon>
        <taxon>Acidovorax</taxon>
    </lineage>
</organism>
<sequence>MTEQEDVALVLGAAIAAAKPDPELRVDAWAEEHVVLPKSGPTKGGEFRLARTPYARRVHQVLSPGHPCKRVVARVASQMFKTQTALNWICAVAHQAPANILALQPTDGLAKRFSARVSQATRAAKVLRDVFAAERSRDKRNTTQAKDFKGDATLYINTAGAAANLAEITARYIFIDEVDRMESSVDGEGDPVELAEARATQFARDCKFYEVSSPTIKGFSKIDALFDMGTQESYHVPCPGCGHLHELVLENFRYERDPDTGFMARAWFVCPEHGCIIEEHSKTTMLPDVEMGGQARWVAKSQGDGETISFTMSAFYMPSGAITWLALARQYARAKDRLARGDHEGMQVFYNTRLGLSYQNSESTTTAQQLQQRAEGYPPRVVPDQALVVTMAVDTQPSRLEVQIEAWGPGLEHWVVDYIILHGSPSDPPEAENSVWRRLDAIRRTPLAHATGKPLLISAYGIDAGGANTQDVYNYGMARKSVGCTVLHGANRPNKPIMGSAPSRVDVEWGGDKIEGGVELWTVGTDVAKDYLFARMKLGEGAGAMHFHDKLPDEWFEQLVVEQPRVRYVKGRSIREWIKPNGARNEALDVSVYNLAIAYQLGLHKYSAYDWTKLRAKLVPPNQTRDLFGGEPRENAPEPEVVQPEGEVAAAPAPAAPAVPRETSTAAVHTYGQPLAATVTVPAVADAPPPPPPRVAYAPAPAGRRFMSRGIR</sequence>
<gene>
    <name evidence="4" type="ORF">D3H34_15435</name>
</gene>
<feature type="compositionally biased region" description="Low complexity" evidence="1">
    <location>
        <begin position="638"/>
        <end position="660"/>
    </location>
</feature>
<proteinExistence type="inferred from homology"/>
<dbReference type="InterPro" id="IPR008866">
    <property type="entry name" value="Phage_lambda_GpA-like"/>
</dbReference>
<name>A0A9X8GVE4_9BURK</name>
<evidence type="ECO:0000259" key="2">
    <source>
        <dbReference type="Pfam" id="PF05876"/>
    </source>
</evidence>
<dbReference type="GO" id="GO:0016887">
    <property type="term" value="F:ATP hydrolysis activity"/>
    <property type="evidence" value="ECO:0007669"/>
    <property type="project" value="InterPro"/>
</dbReference>
<dbReference type="InterPro" id="IPR046454">
    <property type="entry name" value="GpA_endonuclease"/>
</dbReference>
<dbReference type="Pfam" id="PF20454">
    <property type="entry name" value="GpA_nuclease"/>
    <property type="match status" value="1"/>
</dbReference>
<evidence type="ECO:0000256" key="1">
    <source>
        <dbReference type="SAM" id="MobiDB-lite"/>
    </source>
</evidence>
<dbReference type="Pfam" id="PF05876">
    <property type="entry name" value="GpA_ATPase"/>
    <property type="match status" value="1"/>
</dbReference>
<comment type="caution">
    <text evidence="4">The sequence shown here is derived from an EMBL/GenBank/DDBJ whole genome shotgun (WGS) entry which is preliminary data.</text>
</comment>
<reference evidence="4 5" key="1">
    <citation type="submission" date="2018-09" db="EMBL/GenBank/DDBJ databases">
        <title>Acidovorax cavernicola nov. sp. isolated from Gruta de las Maravillas (Aracena, Spain).</title>
        <authorList>
            <person name="Jurado V."/>
            <person name="Gutierrez-Patricio S."/>
            <person name="Gonzalez-Pimentel J.L."/>
            <person name="Miller A.Z."/>
            <person name="Laiz L."/>
            <person name="Saiz-Jimenez C."/>
        </authorList>
    </citation>
    <scope>NUCLEOTIDE SEQUENCE [LARGE SCALE GENOMIC DNA]</scope>
    <source>
        <strain evidence="4 5">1011MAR4D40.2</strain>
    </source>
</reference>
<feature type="region of interest" description="Disordered" evidence="1">
    <location>
        <begin position="623"/>
        <end position="666"/>
    </location>
</feature>
<dbReference type="RefSeq" id="WP_119554426.1">
    <property type="nucleotide sequence ID" value="NZ_QXMN01000017.1"/>
</dbReference>
<dbReference type="Proteomes" id="UP000265619">
    <property type="component" value="Unassembled WGS sequence"/>
</dbReference>
<dbReference type="OrthoDB" id="5181253at2"/>
<evidence type="ECO:0000259" key="3">
    <source>
        <dbReference type="Pfam" id="PF20454"/>
    </source>
</evidence>
<dbReference type="GO" id="GO:0005524">
    <property type="term" value="F:ATP binding"/>
    <property type="evidence" value="ECO:0007669"/>
    <property type="project" value="InterPro"/>
</dbReference>
<evidence type="ECO:0000313" key="4">
    <source>
        <dbReference type="EMBL" id="RIX79131.1"/>
    </source>
</evidence>
<protein>
    <submittedName>
        <fullName evidence="4">Phage terminase large subunit family protein</fullName>
    </submittedName>
</protein>
<dbReference type="AlphaFoldDB" id="A0A9X8GVE4"/>